<dbReference type="RefSeq" id="WP_189987543.1">
    <property type="nucleotide sequence ID" value="NZ_BMZS01000002.1"/>
</dbReference>
<sequence length="228" mass="25139">MGLLGTGMLITFTEVAPEDELDFNEWYNREHIDERVFMPGFKRARRYVAADSATRVKYFATYETDTVRDLCAPAYMKLLGDQSDWSKRVMARFTHFDRLTLTCTVDLAHGISGAAGLARFFPPEECKQDLRAAMRDEILPQLAGRPGMHGASLLENDLAVVAEGLKAQGKDVPADMRQEWVVILDGSSPSIVGAALDAGFGDDRLDGHGVPSSAIDLGRYALVFGNHR</sequence>
<reference evidence="1" key="1">
    <citation type="journal article" date="2014" name="Int. J. Syst. Evol. Microbiol.">
        <title>Complete genome sequence of Corynebacterium casei LMG S-19264T (=DSM 44701T), isolated from a smear-ripened cheese.</title>
        <authorList>
            <consortium name="US DOE Joint Genome Institute (JGI-PGF)"/>
            <person name="Walter F."/>
            <person name="Albersmeier A."/>
            <person name="Kalinowski J."/>
            <person name="Ruckert C."/>
        </authorList>
    </citation>
    <scope>NUCLEOTIDE SEQUENCE</scope>
    <source>
        <strain evidence="1">KCTC 42651</strain>
    </source>
</reference>
<comment type="caution">
    <text evidence="1">The sequence shown here is derived from an EMBL/GenBank/DDBJ whole genome shotgun (WGS) entry which is preliminary data.</text>
</comment>
<accession>A0A918XPY8</accession>
<protein>
    <submittedName>
        <fullName evidence="1">Uncharacterized protein</fullName>
    </submittedName>
</protein>
<dbReference type="AlphaFoldDB" id="A0A918XPY8"/>
<proteinExistence type="predicted"/>
<dbReference type="Proteomes" id="UP000630353">
    <property type="component" value="Unassembled WGS sequence"/>
</dbReference>
<name>A0A918XPY8_9PROT</name>
<gene>
    <name evidence="1" type="ORF">GCM10017083_06900</name>
</gene>
<dbReference type="EMBL" id="BMZS01000002">
    <property type="protein sequence ID" value="GHD42192.1"/>
    <property type="molecule type" value="Genomic_DNA"/>
</dbReference>
<organism evidence="1 2">
    <name type="scientific">Thalassobaculum fulvum</name>
    <dbReference type="NCBI Taxonomy" id="1633335"/>
    <lineage>
        <taxon>Bacteria</taxon>
        <taxon>Pseudomonadati</taxon>
        <taxon>Pseudomonadota</taxon>
        <taxon>Alphaproteobacteria</taxon>
        <taxon>Rhodospirillales</taxon>
        <taxon>Thalassobaculaceae</taxon>
        <taxon>Thalassobaculum</taxon>
    </lineage>
</organism>
<evidence type="ECO:0000313" key="1">
    <source>
        <dbReference type="EMBL" id="GHD42192.1"/>
    </source>
</evidence>
<evidence type="ECO:0000313" key="2">
    <source>
        <dbReference type="Proteomes" id="UP000630353"/>
    </source>
</evidence>
<keyword evidence="2" id="KW-1185">Reference proteome</keyword>
<reference evidence="1" key="2">
    <citation type="submission" date="2020-09" db="EMBL/GenBank/DDBJ databases">
        <authorList>
            <person name="Sun Q."/>
            <person name="Kim S."/>
        </authorList>
    </citation>
    <scope>NUCLEOTIDE SEQUENCE</scope>
    <source>
        <strain evidence="1">KCTC 42651</strain>
    </source>
</reference>